<accession>A0A4D6L5I5</accession>
<protein>
    <submittedName>
        <fullName evidence="1">Uncharacterized protein</fullName>
    </submittedName>
</protein>
<dbReference type="EMBL" id="CP039346">
    <property type="protein sequence ID" value="QCD83694.1"/>
    <property type="molecule type" value="Genomic_DNA"/>
</dbReference>
<proteinExistence type="predicted"/>
<keyword evidence="2" id="KW-1185">Reference proteome</keyword>
<dbReference type="AlphaFoldDB" id="A0A4D6L5I5"/>
<evidence type="ECO:0000313" key="1">
    <source>
        <dbReference type="EMBL" id="QCD83694.1"/>
    </source>
</evidence>
<sequence>MTSPAREPLAALHSRLIFPVHHVATIVVLPPESPWLHHHRTTSRPTTATPRLLTIRAATNAELHCVVFAPPPSSFSTLSKPPFTVCTFVIAATFMATPCSNTKS</sequence>
<organism evidence="1 2">
    <name type="scientific">Vigna unguiculata</name>
    <name type="common">Cowpea</name>
    <dbReference type="NCBI Taxonomy" id="3917"/>
    <lineage>
        <taxon>Eukaryota</taxon>
        <taxon>Viridiplantae</taxon>
        <taxon>Streptophyta</taxon>
        <taxon>Embryophyta</taxon>
        <taxon>Tracheophyta</taxon>
        <taxon>Spermatophyta</taxon>
        <taxon>Magnoliopsida</taxon>
        <taxon>eudicotyledons</taxon>
        <taxon>Gunneridae</taxon>
        <taxon>Pentapetalae</taxon>
        <taxon>rosids</taxon>
        <taxon>fabids</taxon>
        <taxon>Fabales</taxon>
        <taxon>Fabaceae</taxon>
        <taxon>Papilionoideae</taxon>
        <taxon>50 kb inversion clade</taxon>
        <taxon>NPAAA clade</taxon>
        <taxon>indigoferoid/millettioid clade</taxon>
        <taxon>Phaseoleae</taxon>
        <taxon>Vigna</taxon>
    </lineage>
</organism>
<gene>
    <name evidence="1" type="ORF">DEO72_LG2g4041</name>
</gene>
<evidence type="ECO:0000313" key="2">
    <source>
        <dbReference type="Proteomes" id="UP000501690"/>
    </source>
</evidence>
<reference evidence="1 2" key="1">
    <citation type="submission" date="2019-04" db="EMBL/GenBank/DDBJ databases">
        <title>An improved genome assembly and genetic linkage map for asparagus bean, Vigna unguiculata ssp. sesquipedialis.</title>
        <authorList>
            <person name="Xia Q."/>
            <person name="Zhang R."/>
            <person name="Dong Y."/>
        </authorList>
    </citation>
    <scope>NUCLEOTIDE SEQUENCE [LARGE SCALE GENOMIC DNA]</scope>
    <source>
        <tissue evidence="1">Leaf</tissue>
    </source>
</reference>
<name>A0A4D6L5I5_VIGUN</name>
<dbReference type="Proteomes" id="UP000501690">
    <property type="component" value="Linkage Group LG2"/>
</dbReference>